<dbReference type="EMBL" id="CP094970">
    <property type="protein sequence ID" value="UYM05267.1"/>
    <property type="molecule type" value="Genomic_DNA"/>
</dbReference>
<feature type="binding site" evidence="6">
    <location>
        <position position="107"/>
    </location>
    <ligand>
        <name>Mg(2+)</name>
        <dbReference type="ChEBI" id="CHEBI:18420"/>
    </ligand>
</feature>
<keyword evidence="3 6" id="KW-0479">Metal-binding</keyword>
<evidence type="ECO:0000256" key="5">
    <source>
        <dbReference type="ARBA" id="ARBA00022842"/>
    </source>
</evidence>
<sequence>MIVDANILLYAVDSRSPRHDAASEWLTIALRGDRRVALPWQTIGAFVRIITHPRVTESPLTGPDAWRFVQDWLAVPVCWIPPATDRTARTLGTLIERHGLSGNAIPDAQLAALAIEHGVSVVSNDSDFARFPEVAWENPLA</sequence>
<dbReference type="HAMAP" id="MF_00265">
    <property type="entry name" value="VapC_Nob1"/>
    <property type="match status" value="1"/>
</dbReference>
<dbReference type="InterPro" id="IPR029060">
    <property type="entry name" value="PIN-like_dom_sf"/>
</dbReference>
<dbReference type="SUPFAM" id="SSF88723">
    <property type="entry name" value="PIN domain-like"/>
    <property type="match status" value="1"/>
</dbReference>
<dbReference type="Gene3D" id="3.40.50.1010">
    <property type="entry name" value="5'-nuclease"/>
    <property type="match status" value="1"/>
</dbReference>
<dbReference type="Pfam" id="PF01850">
    <property type="entry name" value="PIN"/>
    <property type="match status" value="1"/>
</dbReference>
<evidence type="ECO:0000256" key="3">
    <source>
        <dbReference type="ARBA" id="ARBA00022723"/>
    </source>
</evidence>
<dbReference type="RefSeq" id="WP_271634067.1">
    <property type="nucleotide sequence ID" value="NZ_CP094970.1"/>
</dbReference>
<organism evidence="8 9">
    <name type="scientific">Solicola gregarius</name>
    <dbReference type="NCBI Taxonomy" id="2908642"/>
    <lineage>
        <taxon>Bacteria</taxon>
        <taxon>Bacillati</taxon>
        <taxon>Actinomycetota</taxon>
        <taxon>Actinomycetes</taxon>
        <taxon>Propionibacteriales</taxon>
        <taxon>Nocardioidaceae</taxon>
        <taxon>Solicola</taxon>
    </lineage>
</organism>
<dbReference type="InterPro" id="IPR006226">
    <property type="entry name" value="Mtu_PIN"/>
</dbReference>
<dbReference type="GO" id="GO:0016788">
    <property type="term" value="F:hydrolase activity, acting on ester bonds"/>
    <property type="evidence" value="ECO:0007669"/>
    <property type="project" value="InterPro"/>
</dbReference>
<dbReference type="GO" id="GO:0004540">
    <property type="term" value="F:RNA nuclease activity"/>
    <property type="evidence" value="ECO:0007669"/>
    <property type="project" value="InterPro"/>
</dbReference>
<comment type="cofactor">
    <cofactor evidence="6">
        <name>Mg(2+)</name>
        <dbReference type="ChEBI" id="CHEBI:18420"/>
    </cofactor>
</comment>
<dbReference type="Proteomes" id="UP001164390">
    <property type="component" value="Chromosome"/>
</dbReference>
<keyword evidence="5 6" id="KW-0460">Magnesium</keyword>
<dbReference type="InterPro" id="IPR022907">
    <property type="entry name" value="VapC_family"/>
</dbReference>
<evidence type="ECO:0000256" key="6">
    <source>
        <dbReference type="HAMAP-Rule" id="MF_00265"/>
    </source>
</evidence>
<keyword evidence="6" id="KW-0800">Toxin</keyword>
<dbReference type="EC" id="3.1.-.-" evidence="6"/>
<evidence type="ECO:0000259" key="7">
    <source>
        <dbReference type="Pfam" id="PF01850"/>
    </source>
</evidence>
<keyword evidence="2 6" id="KW-0540">Nuclease</keyword>
<dbReference type="NCBIfam" id="TIGR00028">
    <property type="entry name" value="Mtu_PIN_fam"/>
    <property type="match status" value="1"/>
</dbReference>
<dbReference type="KEGG" id="sgrg:L0C25_22590"/>
<proteinExistence type="inferred from homology"/>
<keyword evidence="4 6" id="KW-0378">Hydrolase</keyword>
<dbReference type="AlphaFoldDB" id="A0AA46TI54"/>
<dbReference type="InterPro" id="IPR002716">
    <property type="entry name" value="PIN_dom"/>
</dbReference>
<keyword evidence="1 6" id="KW-1277">Toxin-antitoxin system</keyword>
<comment type="function">
    <text evidence="6">Toxic component of a toxin-antitoxin (TA) system. An RNase.</text>
</comment>
<feature type="domain" description="PIN" evidence="7">
    <location>
        <begin position="1"/>
        <end position="132"/>
    </location>
</feature>
<reference evidence="8" key="1">
    <citation type="submission" date="2022-01" db="EMBL/GenBank/DDBJ databases">
        <title>Nocardioidaceae gen. sp. A5X3R13.</title>
        <authorList>
            <person name="Lopez Marin M.A."/>
            <person name="Uhlik O."/>
        </authorList>
    </citation>
    <scope>NUCLEOTIDE SEQUENCE</scope>
    <source>
        <strain evidence="8">A5X3R13</strain>
    </source>
</reference>
<comment type="similarity">
    <text evidence="6">Belongs to the PINc/VapC protein family.</text>
</comment>
<gene>
    <name evidence="6" type="primary">vapC</name>
    <name evidence="8" type="ORF">L0C25_22590</name>
</gene>
<feature type="binding site" evidence="6">
    <location>
        <position position="4"/>
    </location>
    <ligand>
        <name>Mg(2+)</name>
        <dbReference type="ChEBI" id="CHEBI:18420"/>
    </ligand>
</feature>
<evidence type="ECO:0000256" key="4">
    <source>
        <dbReference type="ARBA" id="ARBA00022801"/>
    </source>
</evidence>
<evidence type="ECO:0000313" key="8">
    <source>
        <dbReference type="EMBL" id="UYM05267.1"/>
    </source>
</evidence>
<keyword evidence="9" id="KW-1185">Reference proteome</keyword>
<evidence type="ECO:0000256" key="1">
    <source>
        <dbReference type="ARBA" id="ARBA00022649"/>
    </source>
</evidence>
<accession>A0AA46TI54</accession>
<name>A0AA46TI54_9ACTN</name>
<dbReference type="GO" id="GO:0000287">
    <property type="term" value="F:magnesium ion binding"/>
    <property type="evidence" value="ECO:0007669"/>
    <property type="project" value="UniProtKB-UniRule"/>
</dbReference>
<protein>
    <recommendedName>
        <fullName evidence="6">Ribonuclease VapC</fullName>
        <shortName evidence="6">RNase VapC</shortName>
        <ecNumber evidence="6">3.1.-.-</ecNumber>
    </recommendedName>
    <alternativeName>
        <fullName evidence="6">Toxin VapC</fullName>
    </alternativeName>
</protein>
<dbReference type="GO" id="GO:0045926">
    <property type="term" value="P:negative regulation of growth"/>
    <property type="evidence" value="ECO:0007669"/>
    <property type="project" value="UniProtKB-ARBA"/>
</dbReference>
<evidence type="ECO:0000256" key="2">
    <source>
        <dbReference type="ARBA" id="ARBA00022722"/>
    </source>
</evidence>
<evidence type="ECO:0000313" key="9">
    <source>
        <dbReference type="Proteomes" id="UP001164390"/>
    </source>
</evidence>
<dbReference type="GO" id="GO:0090729">
    <property type="term" value="F:toxin activity"/>
    <property type="evidence" value="ECO:0007669"/>
    <property type="project" value="UniProtKB-KW"/>
</dbReference>